<organism evidence="6">
    <name type="scientific">Caldilineaceae bacterium SB0675_bin_29</name>
    <dbReference type="NCBI Taxonomy" id="2605266"/>
    <lineage>
        <taxon>Bacteria</taxon>
        <taxon>Bacillati</taxon>
        <taxon>Chloroflexota</taxon>
        <taxon>Caldilineae</taxon>
        <taxon>Caldilineales</taxon>
        <taxon>Caldilineaceae</taxon>
    </lineage>
</organism>
<keyword evidence="5" id="KW-0119">Carbohydrate metabolism</keyword>
<dbReference type="Gene3D" id="3.20.20.70">
    <property type="entry name" value="Aldolase class I"/>
    <property type="match status" value="1"/>
</dbReference>
<dbReference type="InterPro" id="IPR031338">
    <property type="entry name" value="KDPG/KHG_AS_2"/>
</dbReference>
<comment type="similarity">
    <text evidence="2">Belongs to the KHG/KDPG aldolase family.</text>
</comment>
<dbReference type="InterPro" id="IPR013785">
    <property type="entry name" value="Aldolase_TIM"/>
</dbReference>
<comment type="pathway">
    <text evidence="1">Carbohydrate acid metabolism.</text>
</comment>
<gene>
    <name evidence="6" type="ORF">F4148_13690</name>
</gene>
<dbReference type="NCBIfam" id="TIGR01182">
    <property type="entry name" value="eda"/>
    <property type="match status" value="1"/>
</dbReference>
<accession>A0A6B1FZY0</accession>
<evidence type="ECO:0000256" key="3">
    <source>
        <dbReference type="ARBA" id="ARBA00011233"/>
    </source>
</evidence>
<keyword evidence="4" id="KW-0456">Lyase</keyword>
<comment type="caution">
    <text evidence="6">The sequence shown here is derived from an EMBL/GenBank/DDBJ whole genome shotgun (WGS) entry which is preliminary data.</text>
</comment>
<feature type="non-terminal residue" evidence="6">
    <location>
        <position position="182"/>
    </location>
</feature>
<evidence type="ECO:0000256" key="1">
    <source>
        <dbReference type="ARBA" id="ARBA00004761"/>
    </source>
</evidence>
<name>A0A6B1FZY0_9CHLR</name>
<evidence type="ECO:0000256" key="2">
    <source>
        <dbReference type="ARBA" id="ARBA00006906"/>
    </source>
</evidence>
<evidence type="ECO:0000256" key="5">
    <source>
        <dbReference type="ARBA" id="ARBA00023277"/>
    </source>
</evidence>
<reference evidence="6" key="1">
    <citation type="submission" date="2019-09" db="EMBL/GenBank/DDBJ databases">
        <title>Characterisation of the sponge microbiome using genome-centric metagenomics.</title>
        <authorList>
            <person name="Engelberts J.P."/>
            <person name="Robbins S.J."/>
            <person name="De Goeij J.M."/>
            <person name="Aranda M."/>
            <person name="Bell S.C."/>
            <person name="Webster N.S."/>
        </authorList>
    </citation>
    <scope>NUCLEOTIDE SEQUENCE</scope>
    <source>
        <strain evidence="6">SB0675_bin_29</strain>
    </source>
</reference>
<evidence type="ECO:0000313" key="6">
    <source>
        <dbReference type="EMBL" id="MYH62753.1"/>
    </source>
</evidence>
<dbReference type="SUPFAM" id="SSF51569">
    <property type="entry name" value="Aldolase"/>
    <property type="match status" value="1"/>
</dbReference>
<dbReference type="PANTHER" id="PTHR30246:SF1">
    <property type="entry name" value="2-DEHYDRO-3-DEOXY-6-PHOSPHOGALACTONATE ALDOLASE-RELATED"/>
    <property type="match status" value="1"/>
</dbReference>
<comment type="subunit">
    <text evidence="3">Homotrimer.</text>
</comment>
<dbReference type="EMBL" id="VYDA01000490">
    <property type="protein sequence ID" value="MYH62753.1"/>
    <property type="molecule type" value="Genomic_DNA"/>
</dbReference>
<dbReference type="Pfam" id="PF01081">
    <property type="entry name" value="Aldolase"/>
    <property type="match status" value="1"/>
</dbReference>
<sequence>MNLGTDQMARRVQDDGIIAIVRGDFPAQKILEIGDALLAAPVLVMEVTLNTPGALELIRMLRDRFGENMYIGAGTVRTANQFDAAVASGAQFTVAPGLNPAVVTQARKADILHIPGVYTATEAETACAAGSRLLKLFPANIGGPAYLKALRAPLDDVQFVPTGGIGPDNAAAWASAGAAALG</sequence>
<dbReference type="GO" id="GO:0016829">
    <property type="term" value="F:lyase activity"/>
    <property type="evidence" value="ECO:0007669"/>
    <property type="project" value="UniProtKB-KW"/>
</dbReference>
<dbReference type="CDD" id="cd00452">
    <property type="entry name" value="KDPG_aldolase"/>
    <property type="match status" value="1"/>
</dbReference>
<dbReference type="AlphaFoldDB" id="A0A6B1FZY0"/>
<proteinExistence type="inferred from homology"/>
<evidence type="ECO:0000256" key="4">
    <source>
        <dbReference type="ARBA" id="ARBA00023239"/>
    </source>
</evidence>
<dbReference type="InterPro" id="IPR000887">
    <property type="entry name" value="Aldlse_KDPG_KHG"/>
</dbReference>
<protein>
    <submittedName>
        <fullName evidence="6">Bifunctional 4-hydroxy-2-oxoglutarate aldolase/2-dehydro-3-deoxy-phosphogluconate aldolase</fullName>
    </submittedName>
</protein>
<dbReference type="PROSITE" id="PS00160">
    <property type="entry name" value="ALDOLASE_KDPG_KHG_2"/>
    <property type="match status" value="1"/>
</dbReference>
<dbReference type="PANTHER" id="PTHR30246">
    <property type="entry name" value="2-KETO-3-DEOXY-6-PHOSPHOGLUCONATE ALDOLASE"/>
    <property type="match status" value="1"/>
</dbReference>